<dbReference type="GeneID" id="97489426"/>
<dbReference type="RefSeq" id="WP_046385758.1">
    <property type="nucleotide sequence ID" value="NZ_BMUB01000026.1"/>
</dbReference>
<evidence type="ECO:0000313" key="1">
    <source>
        <dbReference type="EMBL" id="GGV01554.1"/>
    </source>
</evidence>
<evidence type="ECO:0000313" key="2">
    <source>
        <dbReference type="EMBL" id="OEV34610.1"/>
    </source>
</evidence>
<evidence type="ECO:0000313" key="3">
    <source>
        <dbReference type="Proteomes" id="UP000037395"/>
    </source>
</evidence>
<dbReference type="Proteomes" id="UP000610124">
    <property type="component" value="Unassembled WGS sequence"/>
</dbReference>
<accession>A0A8H9LVE1</accession>
<reference evidence="2 3" key="2">
    <citation type="submission" date="2014-07" db="EMBL/GenBank/DDBJ databases">
        <authorList>
            <person name="Zhang J.E."/>
            <person name="Yang H."/>
            <person name="Guo J."/>
            <person name="Deng Z."/>
            <person name="Luo H."/>
            <person name="Luo M."/>
            <person name="Zhao B."/>
        </authorList>
    </citation>
    <scope>NUCLEOTIDE SEQUENCE [LARGE SCALE GENOMIC DNA]</scope>
    <source>
        <strain evidence="2">ATCC 10762</strain>
        <strain evidence="3">ATCC 10762 / DSM 40127 / CCM 3239 / JCM 4008 / LMG 5968 / NBRC 12843 / NCIMB 8234 / A-377</strain>
    </source>
</reference>
<reference evidence="1" key="5">
    <citation type="submission" date="2020-09" db="EMBL/GenBank/DDBJ databases">
        <authorList>
            <person name="Sun Q."/>
            <person name="Ohkuma M."/>
        </authorList>
    </citation>
    <scope>NUCLEOTIDE SEQUENCE</scope>
    <source>
        <strain evidence="1">JCM 4434</strain>
    </source>
</reference>
<reference evidence="3" key="4">
    <citation type="submission" date="2016-08" db="EMBL/GenBank/DDBJ databases">
        <title>Sequencing, assembly and comparative genomics of S. aureofaciens ATCC 10762.</title>
        <authorList>
            <person name="Gradnigo J.S."/>
            <person name="Johnson N."/>
            <person name="Somerville G.A."/>
        </authorList>
    </citation>
    <scope>NUCLEOTIDE SEQUENCE [LARGE SCALE GENOMIC DNA]</scope>
    <source>
        <strain evidence="3">ATCC 10762 / DSM 40127 / CCM 3239 / JCM 4008 / LMG 5968 / NBRC 12843 / NCIMB 8234 / A-377</strain>
    </source>
</reference>
<keyword evidence="3" id="KW-1185">Reference proteome</keyword>
<organism evidence="2 3">
    <name type="scientific">Kitasatospora aureofaciens</name>
    <name type="common">Streptomyces aureofaciens</name>
    <dbReference type="NCBI Taxonomy" id="1894"/>
    <lineage>
        <taxon>Bacteria</taxon>
        <taxon>Bacillati</taxon>
        <taxon>Actinomycetota</taxon>
        <taxon>Actinomycetes</taxon>
        <taxon>Kitasatosporales</taxon>
        <taxon>Streptomycetaceae</taxon>
        <taxon>Kitasatospora</taxon>
    </lineage>
</organism>
<proteinExistence type="predicted"/>
<dbReference type="AlphaFoldDB" id="A0A1E7N1N0"/>
<dbReference type="KEGG" id="kau:B6264_26870"/>
<dbReference type="Proteomes" id="UP000037395">
    <property type="component" value="Unassembled WGS sequence"/>
</dbReference>
<accession>A0A1E7N1N0</accession>
<gene>
    <name evidence="1" type="ORF">GCM10010502_65120</name>
    <name evidence="2" type="ORF">HS99_0008920</name>
</gene>
<comment type="caution">
    <text evidence="2">The sequence shown here is derived from an EMBL/GenBank/DDBJ whole genome shotgun (WGS) entry which is preliminary data.</text>
</comment>
<reference evidence="1" key="1">
    <citation type="journal article" date="2014" name="Int. J. Syst. Evol. Microbiol.">
        <title>Complete genome sequence of Corynebacterium casei LMG S-19264T (=DSM 44701T), isolated from a smear-ripened cheese.</title>
        <authorList>
            <consortium name="US DOE Joint Genome Institute (JGI-PGF)"/>
            <person name="Walter F."/>
            <person name="Albersmeier A."/>
            <person name="Kalinowski J."/>
            <person name="Ruckert C."/>
        </authorList>
    </citation>
    <scope>NUCLEOTIDE SEQUENCE</scope>
    <source>
        <strain evidence="1">JCM 4434</strain>
    </source>
</reference>
<reference evidence="2" key="3">
    <citation type="submission" date="2016-08" db="EMBL/GenBank/DDBJ databases">
        <title>Sequencing, Assembly and Comparative Genomics of S. aureofaciens ATCC 10762.</title>
        <authorList>
            <person name="Gradnigo J.S."/>
            <person name="Johnson N."/>
            <person name="Somerville G.A."/>
        </authorList>
    </citation>
    <scope>NUCLEOTIDE SEQUENCE [LARGE SCALE GENOMIC DNA]</scope>
    <source>
        <strain evidence="2">ATCC 10762</strain>
    </source>
</reference>
<sequence>MFDFDIARYQPQWLNGRDAVTRQHGRRLGALRGRTLTRVWVAWDLKDDEWFCDCPVLLDFEGEQVEINHYRFDDIALTWATIDPHRPVRWPGFDLAWRPERLAELRALRGLTLQSVELLEWTGDDVAQGSVDVSFVFHTGRVTVFTDLGASR</sequence>
<name>A0A1E7N1N0_KITAU</name>
<protein>
    <submittedName>
        <fullName evidence="2">Uncharacterized protein</fullName>
    </submittedName>
</protein>
<dbReference type="EMBL" id="JPRF03000043">
    <property type="protein sequence ID" value="OEV34610.1"/>
    <property type="molecule type" value="Genomic_DNA"/>
</dbReference>
<dbReference type="OrthoDB" id="3288608at2"/>
<dbReference type="EMBL" id="BMUB01000026">
    <property type="protein sequence ID" value="GGV01554.1"/>
    <property type="molecule type" value="Genomic_DNA"/>
</dbReference>